<proteinExistence type="predicted"/>
<dbReference type="InterPro" id="IPR025420">
    <property type="entry name" value="DUF4143"/>
</dbReference>
<dbReference type="EMBL" id="JGYP01000002">
    <property type="protein sequence ID" value="KFI45930.1"/>
    <property type="molecule type" value="Genomic_DNA"/>
</dbReference>
<sequence>MSTLSNIRDFSSFETFLRLCAQSSGELLNTTHLSRESQISPNTAKEWLNILAASYIVFLLPPYFSNARKRLTKTPKLYFYDTGLLCYLLGIHSVGELIRHPKRGAVFENLIIEETLKRGFNANGESRLYFYRDSNAVEVDLMDMTDSLSPQLIEIRSGITPRDDFFRHLKTVGRDLDIPIEQRQVVYRGGSSFRTPNGRFVSAKDYLLR</sequence>
<reference evidence="2 3" key="1">
    <citation type="submission" date="2014-03" db="EMBL/GenBank/DDBJ databases">
        <title>Genomics of Bifidobacteria.</title>
        <authorList>
            <person name="Ventura M."/>
            <person name="Milani C."/>
            <person name="Lugli G.A."/>
        </authorList>
    </citation>
    <scope>NUCLEOTIDE SEQUENCE [LARGE SCALE GENOMIC DNA]</scope>
    <source>
        <strain evidence="2 3">DSM 22767</strain>
    </source>
</reference>
<dbReference type="eggNOG" id="COG1373">
    <property type="taxonomic scope" value="Bacteria"/>
</dbReference>
<protein>
    <submittedName>
        <fullName evidence="2">AAA family protein</fullName>
    </submittedName>
</protein>
<keyword evidence="3" id="KW-1185">Reference proteome</keyword>
<dbReference type="OrthoDB" id="128089at2"/>
<comment type="caution">
    <text evidence="2">The sequence shown here is derived from an EMBL/GenBank/DDBJ whole genome shotgun (WGS) entry which is preliminary data.</text>
</comment>
<dbReference type="Proteomes" id="UP000029096">
    <property type="component" value="Unassembled WGS sequence"/>
</dbReference>
<dbReference type="AlphaFoldDB" id="A0A086ZHD0"/>
<evidence type="ECO:0000313" key="2">
    <source>
        <dbReference type="EMBL" id="KFI45930.1"/>
    </source>
</evidence>
<dbReference type="PANTHER" id="PTHR43566:SF2">
    <property type="entry name" value="DUF4143 DOMAIN-CONTAINING PROTEIN"/>
    <property type="match status" value="1"/>
</dbReference>
<dbReference type="STRING" id="1437606.BBOH_0737"/>
<dbReference type="Pfam" id="PF13635">
    <property type="entry name" value="DUF4143"/>
    <property type="match status" value="1"/>
</dbReference>
<feature type="domain" description="DUF4143" evidence="1">
    <location>
        <begin position="2"/>
        <end position="156"/>
    </location>
</feature>
<dbReference type="PANTHER" id="PTHR43566">
    <property type="entry name" value="CONSERVED PROTEIN"/>
    <property type="match status" value="1"/>
</dbReference>
<name>A0A086ZHD0_9BIFI</name>
<evidence type="ECO:0000313" key="3">
    <source>
        <dbReference type="Proteomes" id="UP000029096"/>
    </source>
</evidence>
<organism evidence="2 3">
    <name type="scientific">Bifidobacterium bohemicum DSM 22767</name>
    <dbReference type="NCBI Taxonomy" id="1437606"/>
    <lineage>
        <taxon>Bacteria</taxon>
        <taxon>Bacillati</taxon>
        <taxon>Actinomycetota</taxon>
        <taxon>Actinomycetes</taxon>
        <taxon>Bifidobacteriales</taxon>
        <taxon>Bifidobacteriaceae</taxon>
        <taxon>Bifidobacterium</taxon>
    </lineage>
</organism>
<gene>
    <name evidence="2" type="ORF">BBOH_0737</name>
</gene>
<dbReference type="RefSeq" id="WP_044098141.1">
    <property type="nucleotide sequence ID" value="NZ_JDUS01000018.1"/>
</dbReference>
<accession>A0A086ZHD0</accession>
<evidence type="ECO:0000259" key="1">
    <source>
        <dbReference type="Pfam" id="PF13635"/>
    </source>
</evidence>